<dbReference type="InterPro" id="IPR036388">
    <property type="entry name" value="WH-like_DNA-bd_sf"/>
</dbReference>
<keyword evidence="3" id="KW-1185">Reference proteome</keyword>
<dbReference type="AlphaFoldDB" id="A0A411YB63"/>
<dbReference type="Proteomes" id="UP000291469">
    <property type="component" value="Chromosome"/>
</dbReference>
<dbReference type="OrthoDB" id="4952043at2"/>
<sequence>MTDSDDRQDPPFAELTRLDKLIHEPARLAIATALSACREADFTFLQRLTGLSTGNLGSHLARLEDAGIVEIEKAFVGRQPRTTVRLTPEGLEAVGRHWQRLDDLRLQAEAWHPEQE</sequence>
<dbReference type="InterPro" id="IPR036390">
    <property type="entry name" value="WH_DNA-bd_sf"/>
</dbReference>
<dbReference type="SUPFAM" id="SSF46785">
    <property type="entry name" value="Winged helix' DNA-binding domain"/>
    <property type="match status" value="1"/>
</dbReference>
<dbReference type="Pfam" id="PF13601">
    <property type="entry name" value="HTH_34"/>
    <property type="match status" value="1"/>
</dbReference>
<dbReference type="PANTHER" id="PTHR37318">
    <property type="entry name" value="BSL7504 PROTEIN"/>
    <property type="match status" value="1"/>
</dbReference>
<evidence type="ECO:0000313" key="3">
    <source>
        <dbReference type="Proteomes" id="UP000291469"/>
    </source>
</evidence>
<evidence type="ECO:0000259" key="1">
    <source>
        <dbReference type="Pfam" id="PF13601"/>
    </source>
</evidence>
<accession>A0A411YB63</accession>
<dbReference type="InterPro" id="IPR027395">
    <property type="entry name" value="WH_DNA-bd_dom"/>
</dbReference>
<dbReference type="RefSeq" id="WP_131153427.1">
    <property type="nucleotide sequence ID" value="NZ_CP036402.1"/>
</dbReference>
<evidence type="ECO:0000313" key="2">
    <source>
        <dbReference type="EMBL" id="QBI18429.1"/>
    </source>
</evidence>
<dbReference type="InterPro" id="IPR011991">
    <property type="entry name" value="ArsR-like_HTH"/>
</dbReference>
<dbReference type="Gene3D" id="1.10.10.10">
    <property type="entry name" value="Winged helix-like DNA-binding domain superfamily/Winged helix DNA-binding domain"/>
    <property type="match status" value="1"/>
</dbReference>
<gene>
    <name evidence="2" type="ORF">ER308_01825</name>
</gene>
<dbReference type="KEGG" id="erz:ER308_01825"/>
<feature type="domain" description="Winged helix DNA-binding" evidence="1">
    <location>
        <begin position="27"/>
        <end position="103"/>
    </location>
</feature>
<dbReference type="EMBL" id="CP036402">
    <property type="protein sequence ID" value="QBI18429.1"/>
    <property type="molecule type" value="Genomic_DNA"/>
</dbReference>
<protein>
    <submittedName>
        <fullName evidence="2">ArsR family transcriptional regulator</fullName>
    </submittedName>
</protein>
<name>A0A411YB63_9ACTN</name>
<dbReference type="PANTHER" id="PTHR37318:SF1">
    <property type="entry name" value="BSL7504 PROTEIN"/>
    <property type="match status" value="1"/>
</dbReference>
<dbReference type="CDD" id="cd00090">
    <property type="entry name" value="HTH_ARSR"/>
    <property type="match status" value="1"/>
</dbReference>
<proteinExistence type="predicted"/>
<organism evidence="2 3">
    <name type="scientific">Egibacter rhizosphaerae</name>
    <dbReference type="NCBI Taxonomy" id="1670831"/>
    <lineage>
        <taxon>Bacteria</taxon>
        <taxon>Bacillati</taxon>
        <taxon>Actinomycetota</taxon>
        <taxon>Nitriliruptoria</taxon>
        <taxon>Egibacterales</taxon>
        <taxon>Egibacteraceae</taxon>
        <taxon>Egibacter</taxon>
    </lineage>
</organism>
<reference evidence="2 3" key="1">
    <citation type="submission" date="2019-01" db="EMBL/GenBank/DDBJ databases">
        <title>Egibacter rhizosphaerae EGI 80759T.</title>
        <authorList>
            <person name="Chen D.-D."/>
            <person name="Tian Y."/>
            <person name="Jiao J.-Y."/>
            <person name="Zhang X.-T."/>
            <person name="Zhang Y.-G."/>
            <person name="Zhang Y."/>
            <person name="Xiao M."/>
            <person name="Shu W.-S."/>
            <person name="Li W.-J."/>
        </authorList>
    </citation>
    <scope>NUCLEOTIDE SEQUENCE [LARGE SCALE GENOMIC DNA]</scope>
    <source>
        <strain evidence="2 3">EGI 80759</strain>
    </source>
</reference>